<keyword evidence="1" id="KW-0813">Transport</keyword>
<dbReference type="SUPFAM" id="SSF52540">
    <property type="entry name" value="P-loop containing nucleoside triphosphate hydrolases"/>
    <property type="match status" value="1"/>
</dbReference>
<dbReference type="GO" id="GO:0005524">
    <property type="term" value="F:ATP binding"/>
    <property type="evidence" value="ECO:0007669"/>
    <property type="project" value="UniProtKB-KW"/>
</dbReference>
<dbReference type="InterPro" id="IPR003593">
    <property type="entry name" value="AAA+_ATPase"/>
</dbReference>
<accession>A0AAJ1Q4N6</accession>
<comment type="caution">
    <text evidence="5">The sequence shown here is derived from an EMBL/GenBank/DDBJ whole genome shotgun (WGS) entry which is preliminary data.</text>
</comment>
<proteinExistence type="predicted"/>
<evidence type="ECO:0000259" key="4">
    <source>
        <dbReference type="PROSITE" id="PS50893"/>
    </source>
</evidence>
<evidence type="ECO:0000256" key="3">
    <source>
        <dbReference type="ARBA" id="ARBA00022840"/>
    </source>
</evidence>
<sequence>MIELKSVSKSYGKKVVLDQVDLQIPKGQVTFLVGENGSGKSTLMNLIMRLIPKGKGEILLDGQVMTEADYNRVAYVPDQIIVLKNQTIQQALDFMQDYYQAFNRSRALEMLEFFHLNAEDRIDELSKGNVAKVNLLLGLALDSEYILMDEPFAGIDLFTREEISQVFCSKLIEGQGVLISSHDVQEVEFMIDQAVFLQDGRIVDQLQLEDYREATGKGLIDRMREVYRGE</sequence>
<dbReference type="PANTHER" id="PTHR42939:SF1">
    <property type="entry name" value="ABC TRANSPORTER ATP-BINDING PROTEIN ALBC-RELATED"/>
    <property type="match status" value="1"/>
</dbReference>
<evidence type="ECO:0000313" key="5">
    <source>
        <dbReference type="EMBL" id="MDK7187597.1"/>
    </source>
</evidence>
<dbReference type="Pfam" id="PF00005">
    <property type="entry name" value="ABC_tran"/>
    <property type="match status" value="1"/>
</dbReference>
<protein>
    <submittedName>
        <fullName evidence="5">ABC transporter ATP-binding protein</fullName>
    </submittedName>
</protein>
<dbReference type="AlphaFoldDB" id="A0AAJ1Q4N6"/>
<dbReference type="SMART" id="SM00382">
    <property type="entry name" value="AAA"/>
    <property type="match status" value="1"/>
</dbReference>
<evidence type="ECO:0000313" key="6">
    <source>
        <dbReference type="Proteomes" id="UP001229251"/>
    </source>
</evidence>
<evidence type="ECO:0000256" key="2">
    <source>
        <dbReference type="ARBA" id="ARBA00022741"/>
    </source>
</evidence>
<dbReference type="InterPro" id="IPR027417">
    <property type="entry name" value="P-loop_NTPase"/>
</dbReference>
<name>A0AAJ1Q4N6_9LACT</name>
<dbReference type="InterPro" id="IPR003439">
    <property type="entry name" value="ABC_transporter-like_ATP-bd"/>
</dbReference>
<keyword evidence="3 5" id="KW-0067">ATP-binding</keyword>
<dbReference type="Gene3D" id="3.40.50.300">
    <property type="entry name" value="P-loop containing nucleotide triphosphate hydrolases"/>
    <property type="match status" value="1"/>
</dbReference>
<dbReference type="EMBL" id="JASOOE010000011">
    <property type="protein sequence ID" value="MDK7187597.1"/>
    <property type="molecule type" value="Genomic_DNA"/>
</dbReference>
<dbReference type="GO" id="GO:0016887">
    <property type="term" value="F:ATP hydrolysis activity"/>
    <property type="evidence" value="ECO:0007669"/>
    <property type="project" value="InterPro"/>
</dbReference>
<dbReference type="CDD" id="cd03230">
    <property type="entry name" value="ABC_DR_subfamily_A"/>
    <property type="match status" value="1"/>
</dbReference>
<keyword evidence="2" id="KW-0547">Nucleotide-binding</keyword>
<reference evidence="5" key="1">
    <citation type="submission" date="2023-05" db="EMBL/GenBank/DDBJ databases">
        <title>Cataloging the Phylogenetic Diversity of Human Bladder Bacteria.</title>
        <authorList>
            <person name="Du J."/>
        </authorList>
    </citation>
    <scope>NUCLEOTIDE SEQUENCE</scope>
    <source>
        <strain evidence="5">UMB1231</strain>
    </source>
</reference>
<dbReference type="PANTHER" id="PTHR42939">
    <property type="entry name" value="ABC TRANSPORTER ATP-BINDING PROTEIN ALBC-RELATED"/>
    <property type="match status" value="1"/>
</dbReference>
<dbReference type="InterPro" id="IPR051782">
    <property type="entry name" value="ABC_Transporter_VariousFunc"/>
</dbReference>
<feature type="domain" description="ABC transporter" evidence="4">
    <location>
        <begin position="2"/>
        <end position="224"/>
    </location>
</feature>
<dbReference type="RefSeq" id="WP_070609127.1">
    <property type="nucleotide sequence ID" value="NZ_CAUPDI010000017.1"/>
</dbReference>
<evidence type="ECO:0000256" key="1">
    <source>
        <dbReference type="ARBA" id="ARBA00022448"/>
    </source>
</evidence>
<organism evidence="5 6">
    <name type="scientific">Facklamia hominis</name>
    <dbReference type="NCBI Taxonomy" id="178214"/>
    <lineage>
        <taxon>Bacteria</taxon>
        <taxon>Bacillati</taxon>
        <taxon>Bacillota</taxon>
        <taxon>Bacilli</taxon>
        <taxon>Lactobacillales</taxon>
        <taxon>Aerococcaceae</taxon>
        <taxon>Facklamia</taxon>
    </lineage>
</organism>
<dbReference type="PROSITE" id="PS50893">
    <property type="entry name" value="ABC_TRANSPORTER_2"/>
    <property type="match status" value="1"/>
</dbReference>
<dbReference type="Proteomes" id="UP001229251">
    <property type="component" value="Unassembled WGS sequence"/>
</dbReference>
<gene>
    <name evidence="5" type="ORF">QP433_06350</name>
</gene>